<accession>A0ABQ9WVT3</accession>
<dbReference type="SUPFAM" id="SSF51126">
    <property type="entry name" value="Pectin lyase-like"/>
    <property type="match status" value="1"/>
</dbReference>
<gene>
    <name evidence="2" type="ORF">BLNAU_21486</name>
</gene>
<comment type="caution">
    <text evidence="2">The sequence shown here is derived from an EMBL/GenBank/DDBJ whole genome shotgun (WGS) entry which is preliminary data.</text>
</comment>
<protein>
    <recommendedName>
        <fullName evidence="4">Right handed beta helix domain-containing protein</fullName>
    </recommendedName>
</protein>
<sequence>MTARDRKIHSDVVNLQDVLNEHADDVTEIEVQGEFYKAEDIQLLNRNLTVINQVNGGHLFVDTNEVPSFSLENSSLTLVSFPIRASRKVTFATAKQGSILNLTDCEYIIYHIVFPILVGTKSQLILNGTELKESDISSSLIEGSADTVDPHLSLAVDNSHFGSLKIDAQKPLLAGPEVQNVTVFNCSFNEIHCEEDGPLPTEAIQGVASRAVIFNASHIGNVTGALSGGLVFGVQASSLTLVKVMWNEGTNAVRFSNNVAFSDSIEVKIVSSEFQNQTASTFWPNGGFLYLPHNNVHIKMSHTSIIVSSAPNGDGGAIYTVGRSTILVHKCQIQRVSAGKSGGFIFAGKNVDTVTLNALTVSGSTAAENGGFLCVDKVKSFQTNDSLYSGCHASKQGGVMFFHNSDNSTINFDEVTFDENKADSDMGQDVLISYESASKYNVKKKNFLKCGSTTKGHKVTLLPKIRHEEWTNTNWLKAKSIITGVVVGVCVFIAVSIALTCVCCCCGVCVACGCGKKKTDAYKHVESQPISSSVTPQQYQIQ</sequence>
<reference evidence="2 3" key="1">
    <citation type="journal article" date="2022" name="bioRxiv">
        <title>Genomics of Preaxostyla Flagellates Illuminates Evolutionary Transitions and the Path Towards Mitochondrial Loss.</title>
        <authorList>
            <person name="Novak L.V.F."/>
            <person name="Treitli S.C."/>
            <person name="Pyrih J."/>
            <person name="Halakuc P."/>
            <person name="Pipaliya S.V."/>
            <person name="Vacek V."/>
            <person name="Brzon O."/>
            <person name="Soukal P."/>
            <person name="Eme L."/>
            <person name="Dacks J.B."/>
            <person name="Karnkowska A."/>
            <person name="Elias M."/>
            <person name="Hampl V."/>
        </authorList>
    </citation>
    <scope>NUCLEOTIDE SEQUENCE [LARGE SCALE GENOMIC DNA]</scope>
    <source>
        <strain evidence="2">NAU3</strain>
        <tissue evidence="2">Gut</tissue>
    </source>
</reference>
<keyword evidence="3" id="KW-1185">Reference proteome</keyword>
<organism evidence="2 3">
    <name type="scientific">Blattamonas nauphoetae</name>
    <dbReference type="NCBI Taxonomy" id="2049346"/>
    <lineage>
        <taxon>Eukaryota</taxon>
        <taxon>Metamonada</taxon>
        <taxon>Preaxostyla</taxon>
        <taxon>Oxymonadida</taxon>
        <taxon>Blattamonas</taxon>
    </lineage>
</organism>
<feature type="transmembrane region" description="Helical" evidence="1">
    <location>
        <begin position="481"/>
        <end position="514"/>
    </location>
</feature>
<dbReference type="Proteomes" id="UP001281761">
    <property type="component" value="Unassembled WGS sequence"/>
</dbReference>
<keyword evidence="1" id="KW-0472">Membrane</keyword>
<evidence type="ECO:0008006" key="4">
    <source>
        <dbReference type="Google" id="ProtNLM"/>
    </source>
</evidence>
<evidence type="ECO:0000256" key="1">
    <source>
        <dbReference type="SAM" id="Phobius"/>
    </source>
</evidence>
<name>A0ABQ9WVT3_9EUKA</name>
<dbReference type="EMBL" id="JARBJD010000337">
    <property type="protein sequence ID" value="KAK2943606.1"/>
    <property type="molecule type" value="Genomic_DNA"/>
</dbReference>
<evidence type="ECO:0000313" key="3">
    <source>
        <dbReference type="Proteomes" id="UP001281761"/>
    </source>
</evidence>
<evidence type="ECO:0000313" key="2">
    <source>
        <dbReference type="EMBL" id="KAK2943606.1"/>
    </source>
</evidence>
<proteinExistence type="predicted"/>
<dbReference type="InterPro" id="IPR011050">
    <property type="entry name" value="Pectin_lyase_fold/virulence"/>
</dbReference>
<keyword evidence="1" id="KW-0812">Transmembrane</keyword>
<keyword evidence="1" id="KW-1133">Transmembrane helix</keyword>